<dbReference type="EMBL" id="JAPEUV010000059">
    <property type="protein sequence ID" value="KAJ4335584.1"/>
    <property type="molecule type" value="Genomic_DNA"/>
</dbReference>
<comment type="caution">
    <text evidence="2">The sequence shown here is derived from an EMBL/GenBank/DDBJ whole genome shotgun (WGS) entry which is preliminary data.</text>
</comment>
<feature type="compositionally biased region" description="Acidic residues" evidence="1">
    <location>
        <begin position="188"/>
        <end position="200"/>
    </location>
</feature>
<name>A0A9W8WXF5_9PLEO</name>
<sequence>MLALLEHGARDDTALFPTFWTGLHLARLILQYDMQQLPSDAENIVQSRAQLAEFLFHAKGYQYHEVSKNGVHLVSLAAKENDADLLRVLLNLDSITPDGLNEKMNYERFPWYYRTPLNYAKSRGYTEIADLLASHGAIDEFYDPYGDMAAQEKEEALKLAAKNDESSQPAQEQPPLSEASRETPEVASQEEYDSDSELEQEPYSYIDEYISPHSNEDESERESKRQRRELASWWL</sequence>
<reference evidence="2" key="1">
    <citation type="submission" date="2022-10" db="EMBL/GenBank/DDBJ databases">
        <title>Tapping the CABI collections for fungal endophytes: first genome assemblies for Collariella, Neodidymelliopsis, Ascochyta clinopodiicola, Didymella pomorum, Didymosphaeria variabile, Neocosmospora piperis and Neocucurbitaria cava.</title>
        <authorList>
            <person name="Hill R."/>
        </authorList>
    </citation>
    <scope>NUCLEOTIDE SEQUENCE</scope>
    <source>
        <strain evidence="2">IMI 360193</strain>
    </source>
</reference>
<feature type="region of interest" description="Disordered" evidence="1">
    <location>
        <begin position="160"/>
        <end position="235"/>
    </location>
</feature>
<dbReference type="InterPro" id="IPR036770">
    <property type="entry name" value="Ankyrin_rpt-contain_sf"/>
</dbReference>
<evidence type="ECO:0000313" key="2">
    <source>
        <dbReference type="EMBL" id="KAJ4335584.1"/>
    </source>
</evidence>
<dbReference type="Proteomes" id="UP001140562">
    <property type="component" value="Unassembled WGS sequence"/>
</dbReference>
<evidence type="ECO:0000256" key="1">
    <source>
        <dbReference type="SAM" id="MobiDB-lite"/>
    </source>
</evidence>
<dbReference type="Gene3D" id="1.25.40.20">
    <property type="entry name" value="Ankyrin repeat-containing domain"/>
    <property type="match status" value="1"/>
</dbReference>
<protein>
    <recommendedName>
        <fullName evidence="4">Ankyrin repeat protein</fullName>
    </recommendedName>
</protein>
<keyword evidence="3" id="KW-1185">Reference proteome</keyword>
<evidence type="ECO:0008006" key="4">
    <source>
        <dbReference type="Google" id="ProtNLM"/>
    </source>
</evidence>
<dbReference type="SUPFAM" id="SSF48403">
    <property type="entry name" value="Ankyrin repeat"/>
    <property type="match status" value="1"/>
</dbReference>
<accession>A0A9W8WXF5</accession>
<proteinExistence type="predicted"/>
<dbReference type="OrthoDB" id="3792114at2759"/>
<evidence type="ECO:0000313" key="3">
    <source>
        <dbReference type="Proteomes" id="UP001140562"/>
    </source>
</evidence>
<gene>
    <name evidence="2" type="ORF">N0V87_005978</name>
</gene>
<organism evidence="2 3">
    <name type="scientific">Didymella glomerata</name>
    <dbReference type="NCBI Taxonomy" id="749621"/>
    <lineage>
        <taxon>Eukaryota</taxon>
        <taxon>Fungi</taxon>
        <taxon>Dikarya</taxon>
        <taxon>Ascomycota</taxon>
        <taxon>Pezizomycotina</taxon>
        <taxon>Dothideomycetes</taxon>
        <taxon>Pleosporomycetidae</taxon>
        <taxon>Pleosporales</taxon>
        <taxon>Pleosporineae</taxon>
        <taxon>Didymellaceae</taxon>
        <taxon>Didymella</taxon>
    </lineage>
</organism>
<dbReference type="AlphaFoldDB" id="A0A9W8WXF5"/>